<feature type="transmembrane region" description="Helical" evidence="7">
    <location>
        <begin position="60"/>
        <end position="86"/>
    </location>
</feature>
<evidence type="ECO:0000256" key="6">
    <source>
        <dbReference type="ARBA" id="ARBA00023136"/>
    </source>
</evidence>
<dbReference type="GO" id="GO:0006506">
    <property type="term" value="P:GPI anchor biosynthetic process"/>
    <property type="evidence" value="ECO:0007669"/>
    <property type="project" value="TreeGrafter"/>
</dbReference>
<comment type="pathway">
    <text evidence="7">Protein modification; protein glycosylation.</text>
</comment>
<dbReference type="OrthoDB" id="2014333at2759"/>
<proteinExistence type="inferred from homology"/>
<keyword evidence="6 7" id="KW-0472">Membrane</keyword>
<dbReference type="InterPro" id="IPR013174">
    <property type="entry name" value="DPM3"/>
</dbReference>
<comment type="function">
    <text evidence="7">Stabilizer subunit of the dolichol-phosphate mannose (DPM) synthase complex; tethers catalytic subunit to the ER.</text>
</comment>
<name>A0A8H8BUW4_9HELO</name>
<keyword evidence="9" id="KW-1185">Reference proteome</keyword>
<reference evidence="8" key="1">
    <citation type="submission" date="2021-02" db="EMBL/GenBank/DDBJ databases">
        <title>Genome sequence Cadophora malorum strain M34.</title>
        <authorList>
            <person name="Stefanovic E."/>
            <person name="Vu D."/>
            <person name="Scully C."/>
            <person name="Dijksterhuis J."/>
            <person name="Roader J."/>
            <person name="Houbraken J."/>
        </authorList>
    </citation>
    <scope>NUCLEOTIDE SEQUENCE</scope>
    <source>
        <strain evidence="8">M34</strain>
    </source>
</reference>
<evidence type="ECO:0000313" key="8">
    <source>
        <dbReference type="EMBL" id="KAG4424881.1"/>
    </source>
</evidence>
<dbReference type="PANTHER" id="PTHR16433">
    <property type="entry name" value="DOLICHOL-PHOSPHATE MANNOSYLTRANSFERASE SUBUNIT 3"/>
    <property type="match status" value="1"/>
</dbReference>
<organism evidence="8 9">
    <name type="scientific">Cadophora malorum</name>
    <dbReference type="NCBI Taxonomy" id="108018"/>
    <lineage>
        <taxon>Eukaryota</taxon>
        <taxon>Fungi</taxon>
        <taxon>Dikarya</taxon>
        <taxon>Ascomycota</taxon>
        <taxon>Pezizomycotina</taxon>
        <taxon>Leotiomycetes</taxon>
        <taxon>Helotiales</taxon>
        <taxon>Ploettnerulaceae</taxon>
        <taxon>Cadophora</taxon>
    </lineage>
</organism>
<sequence>MKPFAEPSWKLEFSLSTRDSGATPKFVLSRPQCPLQLLTNHTPLTPQAVKVLSRNRIRRYTAIAIMTRAQQTVSIGLLVTSLYLSLYLELIPLPTLISEEIIPVLPFWALVSFGAYLLFKLGYGVFTFNDVPQAHAELMKEIDIARADLRTKGVDVD</sequence>
<dbReference type="Pfam" id="PF08285">
    <property type="entry name" value="DPM3"/>
    <property type="match status" value="1"/>
</dbReference>
<comment type="subcellular location">
    <subcellularLocation>
        <location evidence="1 7">Endoplasmic reticulum membrane</location>
        <topology evidence="1 7">Multi-pass membrane protein</topology>
    </subcellularLocation>
</comment>
<dbReference type="UniPathway" id="UPA00378"/>
<feature type="transmembrane region" description="Helical" evidence="7">
    <location>
        <begin position="101"/>
        <end position="119"/>
    </location>
</feature>
<evidence type="ECO:0000256" key="4">
    <source>
        <dbReference type="ARBA" id="ARBA00022824"/>
    </source>
</evidence>
<dbReference type="Proteomes" id="UP000664132">
    <property type="component" value="Unassembled WGS sequence"/>
</dbReference>
<keyword evidence="4 7" id="KW-0256">Endoplasmic reticulum</keyword>
<comment type="similarity">
    <text evidence="2 7">Belongs to the DPM3 family.</text>
</comment>
<keyword evidence="5 7" id="KW-1133">Transmembrane helix</keyword>
<evidence type="ECO:0000256" key="5">
    <source>
        <dbReference type="ARBA" id="ARBA00022989"/>
    </source>
</evidence>
<evidence type="ECO:0000256" key="2">
    <source>
        <dbReference type="ARBA" id="ARBA00010430"/>
    </source>
</evidence>
<keyword evidence="3 7" id="KW-0812">Transmembrane</keyword>
<dbReference type="GO" id="GO:0033185">
    <property type="term" value="C:dolichol-phosphate-mannose synthase complex"/>
    <property type="evidence" value="ECO:0007669"/>
    <property type="project" value="TreeGrafter"/>
</dbReference>
<dbReference type="AlphaFoldDB" id="A0A8H8BUW4"/>
<comment type="subunit">
    <text evidence="7">Component of the dolichol-phosphate mannose (DPM) synthase complex.</text>
</comment>
<evidence type="ECO:0000256" key="1">
    <source>
        <dbReference type="ARBA" id="ARBA00004477"/>
    </source>
</evidence>
<evidence type="ECO:0000313" key="9">
    <source>
        <dbReference type="Proteomes" id="UP000664132"/>
    </source>
</evidence>
<dbReference type="PANTHER" id="PTHR16433:SF0">
    <property type="entry name" value="DOLICHOL-PHOSPHATE MANNOSYLTRANSFERASE SUBUNIT 3"/>
    <property type="match status" value="1"/>
</dbReference>
<accession>A0A8H8BUW4</accession>
<gene>
    <name evidence="8" type="ORF">IFR04_002041</name>
</gene>
<protein>
    <recommendedName>
        <fullName evidence="7">Dolichol-phosphate mannosyltransferase subunit 3</fullName>
    </recommendedName>
</protein>
<dbReference type="GO" id="GO:0005789">
    <property type="term" value="C:endoplasmic reticulum membrane"/>
    <property type="evidence" value="ECO:0007669"/>
    <property type="project" value="UniProtKB-SubCell"/>
</dbReference>
<evidence type="ECO:0000256" key="7">
    <source>
        <dbReference type="RuleBase" id="RU365085"/>
    </source>
</evidence>
<evidence type="ECO:0000256" key="3">
    <source>
        <dbReference type="ARBA" id="ARBA00022692"/>
    </source>
</evidence>
<dbReference type="EMBL" id="JAFJYH010000016">
    <property type="protein sequence ID" value="KAG4424881.1"/>
    <property type="molecule type" value="Genomic_DNA"/>
</dbReference>
<comment type="caution">
    <text evidence="8">The sequence shown here is derived from an EMBL/GenBank/DDBJ whole genome shotgun (WGS) entry which is preliminary data.</text>
</comment>